<protein>
    <recommendedName>
        <fullName evidence="2">PD-(D/E)XK nuclease-like domain-containing protein</fullName>
    </recommendedName>
</protein>
<keyword evidence="4" id="KW-1185">Reference proteome</keyword>
<accession>A0A8H4X9J1</accession>
<reference evidence="3" key="1">
    <citation type="journal article" date="2020" name="BMC Genomics">
        <title>Correction to: Identification and distribution of gene clusters required for synthesis of sphingolipid metabolism inhibitors in diverse species of the filamentous fungus Fusarium.</title>
        <authorList>
            <person name="Kim H.S."/>
            <person name="Lohmar J.M."/>
            <person name="Busman M."/>
            <person name="Brown D.W."/>
            <person name="Naumann T.A."/>
            <person name="Divon H.H."/>
            <person name="Lysoe E."/>
            <person name="Uhlig S."/>
            <person name="Proctor R.H."/>
        </authorList>
    </citation>
    <scope>NUCLEOTIDE SEQUENCE</scope>
    <source>
        <strain evidence="3">NRRL 20472</strain>
    </source>
</reference>
<sequence length="409" mass="46376">MEADQIQEWVRQVSPDYIDDDASSVGSDHEDSDEEQGLPVSIIKRGKTVKLEFLPDDKPSKASPDVERFIFFSTAMNPPSKKLVPIPHRELSFIRIMDTIKKDISWGHMEQGSLPADMEGIDKPLREAFHRLRIAPQSLREKFRTDWDPDDEKYLNKIVYDTNIWATAMDKSASSEITWDVEDEFEHISQIAERGTDCSTWNVSAAAWNTKVWDPLIGLALVPFGRAVSHWDASEARIAKAYMPQNFAGGISSRTHLLFASPSTVNRLMTPPIAISIITATGSENETKANLFVWTAGYFSRLRELAATSASGNCAGITLPVIIITERECTLYLGTDVQGTVRFGRYDSLSINYGFVEYHQMVTIIRWLVVWSLTQFRDWLAEHALYTLDDEAIDDDDAMDDEDEEMRDY</sequence>
<organism evidence="3 4">
    <name type="scientific">Fusarium sarcochroum</name>
    <dbReference type="NCBI Taxonomy" id="1208366"/>
    <lineage>
        <taxon>Eukaryota</taxon>
        <taxon>Fungi</taxon>
        <taxon>Dikarya</taxon>
        <taxon>Ascomycota</taxon>
        <taxon>Pezizomycotina</taxon>
        <taxon>Sordariomycetes</taxon>
        <taxon>Hypocreomycetidae</taxon>
        <taxon>Hypocreales</taxon>
        <taxon>Nectriaceae</taxon>
        <taxon>Fusarium</taxon>
        <taxon>Fusarium lateritium species complex</taxon>
    </lineage>
</organism>
<dbReference type="InterPro" id="IPR046797">
    <property type="entry name" value="PDDEXK_12"/>
</dbReference>
<evidence type="ECO:0000256" key="1">
    <source>
        <dbReference type="SAM" id="MobiDB-lite"/>
    </source>
</evidence>
<comment type="caution">
    <text evidence="3">The sequence shown here is derived from an EMBL/GenBank/DDBJ whole genome shotgun (WGS) entry which is preliminary data.</text>
</comment>
<gene>
    <name evidence="3" type="ORF">FSARC_5402</name>
</gene>
<dbReference type="AlphaFoldDB" id="A0A8H4X9J1"/>
<dbReference type="Pfam" id="PF20516">
    <property type="entry name" value="PDDEXK_12"/>
    <property type="match status" value="1"/>
</dbReference>
<reference evidence="3" key="2">
    <citation type="submission" date="2020-05" db="EMBL/GenBank/DDBJ databases">
        <authorList>
            <person name="Kim H.-S."/>
            <person name="Proctor R.H."/>
            <person name="Brown D.W."/>
        </authorList>
    </citation>
    <scope>NUCLEOTIDE SEQUENCE</scope>
    <source>
        <strain evidence="3">NRRL 20472</strain>
    </source>
</reference>
<dbReference type="Proteomes" id="UP000622797">
    <property type="component" value="Unassembled WGS sequence"/>
</dbReference>
<name>A0A8H4X9J1_9HYPO</name>
<evidence type="ECO:0000313" key="4">
    <source>
        <dbReference type="Proteomes" id="UP000622797"/>
    </source>
</evidence>
<dbReference type="EMBL" id="JABEXW010000260">
    <property type="protein sequence ID" value="KAF4966963.1"/>
    <property type="molecule type" value="Genomic_DNA"/>
</dbReference>
<dbReference type="OrthoDB" id="5244165at2759"/>
<feature type="region of interest" description="Disordered" evidence="1">
    <location>
        <begin position="15"/>
        <end position="41"/>
    </location>
</feature>
<feature type="domain" description="PD-(D/E)XK nuclease-like" evidence="2">
    <location>
        <begin position="166"/>
        <end position="377"/>
    </location>
</feature>
<evidence type="ECO:0000259" key="2">
    <source>
        <dbReference type="Pfam" id="PF20516"/>
    </source>
</evidence>
<proteinExistence type="predicted"/>
<evidence type="ECO:0000313" key="3">
    <source>
        <dbReference type="EMBL" id="KAF4966963.1"/>
    </source>
</evidence>